<dbReference type="Proteomes" id="UP001642360">
    <property type="component" value="Unassembled WGS sequence"/>
</dbReference>
<evidence type="ECO:0000256" key="2">
    <source>
        <dbReference type="ARBA" id="ARBA00022723"/>
    </source>
</evidence>
<dbReference type="Gene3D" id="1.10.600.10">
    <property type="entry name" value="Farnesyl Diphosphate Synthase"/>
    <property type="match status" value="1"/>
</dbReference>
<keyword evidence="2" id="KW-0479">Metal-binding</keyword>
<dbReference type="AlphaFoldDB" id="A0ABC8T689"/>
<dbReference type="InterPro" id="IPR044814">
    <property type="entry name" value="Terpene_cyclase_plant_C1"/>
</dbReference>
<dbReference type="SUPFAM" id="SSF48576">
    <property type="entry name" value="Terpenoid synthases"/>
    <property type="match status" value="1"/>
</dbReference>
<accession>A0ABC8T689</accession>
<dbReference type="InterPro" id="IPR008949">
    <property type="entry name" value="Isoprenoid_synthase_dom_sf"/>
</dbReference>
<name>A0ABC8T689_9AQUA</name>
<evidence type="ECO:0000259" key="6">
    <source>
        <dbReference type="Pfam" id="PF03936"/>
    </source>
</evidence>
<protein>
    <submittedName>
        <fullName evidence="7">Uncharacterized protein</fullName>
    </submittedName>
</protein>
<dbReference type="Pfam" id="PF01397">
    <property type="entry name" value="Terpene_synth"/>
    <property type="match status" value="1"/>
</dbReference>
<dbReference type="Pfam" id="PF03936">
    <property type="entry name" value="Terpene_synth_C"/>
    <property type="match status" value="1"/>
</dbReference>
<dbReference type="InterPro" id="IPR036965">
    <property type="entry name" value="Terpene_synth_N_sf"/>
</dbReference>
<evidence type="ECO:0000259" key="5">
    <source>
        <dbReference type="Pfam" id="PF01397"/>
    </source>
</evidence>
<dbReference type="SUPFAM" id="SSF48239">
    <property type="entry name" value="Terpenoid cyclases/Protein prenyltransferases"/>
    <property type="match status" value="1"/>
</dbReference>
<sequence length="527" mass="60918">MASTDKWSIAQDLTDDIYIKRAQRLKEVRHLLSKAGEDSPEGLTFVDAVQRLGVDYHFQEEIKAILQRQYMAMNTTAHEQENRDLYVVSLSFRLLRQEGYYVPADVFNSFKDKEGKFMDELSKDMRGLISLYEASQLGIDEEDILDEAANFSGQLLNAWETHLDHRQARAVSNTVKHPYHKSLGGFLAKNFIRDFEVSYGWEKVLQELAKMDFNMVQSIRQKEARRVSKWWRDLDLATELKFARNQPLKWYAWPMAILTNPSLSEQRIELTKPISLVYLLDDIFDVYGTLDELTLFTEAINKWDFVAVEQLPDYMKKCFKAVYDITEDISNNAYKDHGWNPIDTLRETWASLCNAFLVEAKWFASGHVPEPDEYLKNGIISSGVPMVLVHLYFILGHGRDKESANIVKNNPGLLFSVATILRLWDDLGSAKDENQEGRDGSYVECYMKKHKVSSVESAREHVMNTISETWKNLNKHCLSPNPFSATFTKACLNVARMVPLMYSYNDDHRLPVLEELIKSMLFDTLHD</sequence>
<dbReference type="GO" id="GO:0016838">
    <property type="term" value="F:carbon-oxygen lyase activity, acting on phosphates"/>
    <property type="evidence" value="ECO:0007669"/>
    <property type="project" value="UniProtKB-ARBA"/>
</dbReference>
<reference evidence="7 8" key="1">
    <citation type="submission" date="2024-02" db="EMBL/GenBank/DDBJ databases">
        <authorList>
            <person name="Vignale AGUSTIN F."/>
            <person name="Sosa J E."/>
            <person name="Modenutti C."/>
        </authorList>
    </citation>
    <scope>NUCLEOTIDE SEQUENCE [LARGE SCALE GENOMIC DNA]</scope>
</reference>
<gene>
    <name evidence="7" type="ORF">ILEXP_LOCUS32598</name>
</gene>
<evidence type="ECO:0000256" key="3">
    <source>
        <dbReference type="ARBA" id="ARBA00022842"/>
    </source>
</evidence>
<dbReference type="PANTHER" id="PTHR31225">
    <property type="entry name" value="OS04G0344100 PROTEIN-RELATED"/>
    <property type="match status" value="1"/>
</dbReference>
<dbReference type="EMBL" id="CAUOFW020004058">
    <property type="protein sequence ID" value="CAK9163545.1"/>
    <property type="molecule type" value="Genomic_DNA"/>
</dbReference>
<keyword evidence="8" id="KW-1185">Reference proteome</keyword>
<comment type="caution">
    <text evidence="7">The sequence shown here is derived from an EMBL/GenBank/DDBJ whole genome shotgun (WGS) entry which is preliminary data.</text>
</comment>
<feature type="domain" description="Terpene synthase N-terminal" evidence="5">
    <location>
        <begin position="13"/>
        <end position="177"/>
    </location>
</feature>
<dbReference type="CDD" id="cd00684">
    <property type="entry name" value="Terpene_cyclase_plant_C1"/>
    <property type="match status" value="1"/>
</dbReference>
<dbReference type="GO" id="GO:0046872">
    <property type="term" value="F:metal ion binding"/>
    <property type="evidence" value="ECO:0007669"/>
    <property type="project" value="UniProtKB-KW"/>
</dbReference>
<dbReference type="InterPro" id="IPR001906">
    <property type="entry name" value="Terpene_synth_N"/>
</dbReference>
<proteinExistence type="predicted"/>
<dbReference type="InterPro" id="IPR050148">
    <property type="entry name" value="Terpene_synthase-like"/>
</dbReference>
<dbReference type="SFLD" id="SFLDS00005">
    <property type="entry name" value="Isoprenoid_Synthase_Type_I"/>
    <property type="match status" value="1"/>
</dbReference>
<evidence type="ECO:0000313" key="8">
    <source>
        <dbReference type="Proteomes" id="UP001642360"/>
    </source>
</evidence>
<organism evidence="7 8">
    <name type="scientific">Ilex paraguariensis</name>
    <name type="common">yerba mate</name>
    <dbReference type="NCBI Taxonomy" id="185542"/>
    <lineage>
        <taxon>Eukaryota</taxon>
        <taxon>Viridiplantae</taxon>
        <taxon>Streptophyta</taxon>
        <taxon>Embryophyta</taxon>
        <taxon>Tracheophyta</taxon>
        <taxon>Spermatophyta</taxon>
        <taxon>Magnoliopsida</taxon>
        <taxon>eudicotyledons</taxon>
        <taxon>Gunneridae</taxon>
        <taxon>Pentapetalae</taxon>
        <taxon>asterids</taxon>
        <taxon>campanulids</taxon>
        <taxon>Aquifoliales</taxon>
        <taxon>Aquifoliaceae</taxon>
        <taxon>Ilex</taxon>
    </lineage>
</organism>
<dbReference type="SFLD" id="SFLDG01019">
    <property type="entry name" value="Terpene_Cyclase_Like_1_C_Termi"/>
    <property type="match status" value="1"/>
</dbReference>
<keyword evidence="3" id="KW-0460">Magnesium</keyword>
<dbReference type="InterPro" id="IPR005630">
    <property type="entry name" value="Terpene_synthase_metal-bd"/>
</dbReference>
<keyword evidence="4" id="KW-0456">Lyase</keyword>
<evidence type="ECO:0000256" key="1">
    <source>
        <dbReference type="ARBA" id="ARBA00001946"/>
    </source>
</evidence>
<evidence type="ECO:0000256" key="4">
    <source>
        <dbReference type="ARBA" id="ARBA00023239"/>
    </source>
</evidence>
<dbReference type="Gene3D" id="1.50.10.130">
    <property type="entry name" value="Terpene synthase, N-terminal domain"/>
    <property type="match status" value="1"/>
</dbReference>
<evidence type="ECO:0000313" key="7">
    <source>
        <dbReference type="EMBL" id="CAK9163545.1"/>
    </source>
</evidence>
<dbReference type="PANTHER" id="PTHR31225:SF0">
    <property type="entry name" value="S-(+)-LINALOOL SYNTHASE, CHLOROPLASTIC"/>
    <property type="match status" value="1"/>
</dbReference>
<dbReference type="InterPro" id="IPR008930">
    <property type="entry name" value="Terpenoid_cyclase/PrenylTrfase"/>
</dbReference>
<feature type="domain" description="Terpene synthase metal-binding" evidence="6">
    <location>
        <begin position="232"/>
        <end position="471"/>
    </location>
</feature>
<dbReference type="InterPro" id="IPR034741">
    <property type="entry name" value="Terpene_cyclase-like_1_C"/>
</dbReference>
<comment type="cofactor">
    <cofactor evidence="1">
        <name>Mg(2+)</name>
        <dbReference type="ChEBI" id="CHEBI:18420"/>
    </cofactor>
</comment>
<dbReference type="FunFam" id="1.10.600.10:FF:000007">
    <property type="entry name" value="Isoprene synthase, chloroplastic"/>
    <property type="match status" value="1"/>
</dbReference>